<proteinExistence type="predicted"/>
<protein>
    <submittedName>
        <fullName evidence="1">Uncharacterized protein</fullName>
    </submittedName>
</protein>
<sequence length="34" mass="3731">MGPLPQLWAKAHWPSTDSCLASRGGLTTHWAPEQ</sequence>
<reference evidence="1" key="1">
    <citation type="submission" date="2023-05" db="EMBL/GenBank/DDBJ databases">
        <authorList>
            <person name="Stuckert A."/>
        </authorList>
    </citation>
    <scope>NUCLEOTIDE SEQUENCE</scope>
</reference>
<dbReference type="Proteomes" id="UP001162483">
    <property type="component" value="Unassembled WGS sequence"/>
</dbReference>
<accession>A0ABN9DCM1</accession>
<organism evidence="1 2">
    <name type="scientific">Staurois parvus</name>
    <dbReference type="NCBI Taxonomy" id="386267"/>
    <lineage>
        <taxon>Eukaryota</taxon>
        <taxon>Metazoa</taxon>
        <taxon>Chordata</taxon>
        <taxon>Craniata</taxon>
        <taxon>Vertebrata</taxon>
        <taxon>Euteleostomi</taxon>
        <taxon>Amphibia</taxon>
        <taxon>Batrachia</taxon>
        <taxon>Anura</taxon>
        <taxon>Neobatrachia</taxon>
        <taxon>Ranoidea</taxon>
        <taxon>Ranidae</taxon>
        <taxon>Staurois</taxon>
    </lineage>
</organism>
<comment type="caution">
    <text evidence="1">The sequence shown here is derived from an EMBL/GenBank/DDBJ whole genome shotgun (WGS) entry which is preliminary data.</text>
</comment>
<evidence type="ECO:0000313" key="1">
    <source>
        <dbReference type="EMBL" id="CAI9569242.1"/>
    </source>
</evidence>
<gene>
    <name evidence="1" type="ORF">SPARVUS_LOCUS6891280</name>
</gene>
<keyword evidence="2" id="KW-1185">Reference proteome</keyword>
<dbReference type="EMBL" id="CATNWA010014225">
    <property type="protein sequence ID" value="CAI9569242.1"/>
    <property type="molecule type" value="Genomic_DNA"/>
</dbReference>
<name>A0ABN9DCM1_9NEOB</name>
<evidence type="ECO:0000313" key="2">
    <source>
        <dbReference type="Proteomes" id="UP001162483"/>
    </source>
</evidence>